<dbReference type="InterPro" id="IPR006068">
    <property type="entry name" value="ATPase_P-typ_cation-transptr_C"/>
</dbReference>
<accession>A0A179D755</accession>
<dbReference type="InterPro" id="IPR023298">
    <property type="entry name" value="ATPase_P-typ_TM_dom_sf"/>
</dbReference>
<evidence type="ECO:0000256" key="5">
    <source>
        <dbReference type="ARBA" id="ARBA00022741"/>
    </source>
</evidence>
<dbReference type="FunFam" id="2.70.150.10:FF:000160">
    <property type="entry name" value="Sarcoplasmic/endoplasmic reticulum calcium ATPase 1"/>
    <property type="match status" value="1"/>
</dbReference>
<dbReference type="SFLD" id="SFLDG00002">
    <property type="entry name" value="C1.7:_P-type_atpase_like"/>
    <property type="match status" value="1"/>
</dbReference>
<dbReference type="PRINTS" id="PR00120">
    <property type="entry name" value="HATPASE"/>
</dbReference>
<dbReference type="SFLD" id="SFLDF00027">
    <property type="entry name" value="p-type_atpase"/>
    <property type="match status" value="1"/>
</dbReference>
<evidence type="ECO:0000256" key="6">
    <source>
        <dbReference type="ARBA" id="ARBA00022840"/>
    </source>
</evidence>
<proteinExistence type="inferred from homology"/>
<evidence type="ECO:0000256" key="7">
    <source>
        <dbReference type="ARBA" id="ARBA00022842"/>
    </source>
</evidence>
<feature type="domain" description="Cation-transporting P-type ATPase N-terminal" evidence="12">
    <location>
        <begin position="3"/>
        <end position="77"/>
    </location>
</feature>
<dbReference type="SUPFAM" id="SSF56784">
    <property type="entry name" value="HAD-like"/>
    <property type="match status" value="1"/>
</dbReference>
<dbReference type="InterPro" id="IPR001757">
    <property type="entry name" value="P_typ_ATPase"/>
</dbReference>
<feature type="transmembrane region" description="Helical" evidence="11">
    <location>
        <begin position="743"/>
        <end position="760"/>
    </location>
</feature>
<reference evidence="13 14" key="1">
    <citation type="submission" date="2016-04" db="EMBL/GenBank/DDBJ databases">
        <title>Genome analysis of Thermosulfurimonas dismutans, the first thermophilic sulfur-disproportionating bacterium of the phylum Thermodesulfobacteria.</title>
        <authorList>
            <person name="Mardanov A.V."/>
            <person name="Beletsky A.V."/>
            <person name="Kadnikov V.V."/>
            <person name="Slobodkin A.I."/>
            <person name="Ravin N.V."/>
        </authorList>
    </citation>
    <scope>NUCLEOTIDE SEQUENCE [LARGE SCALE GENOMIC DNA]</scope>
    <source>
        <strain evidence="13 14">S95</strain>
    </source>
</reference>
<dbReference type="GO" id="GO:0005886">
    <property type="term" value="C:plasma membrane"/>
    <property type="evidence" value="ECO:0007669"/>
    <property type="project" value="TreeGrafter"/>
</dbReference>
<feature type="transmembrane region" description="Helical" evidence="11">
    <location>
        <begin position="710"/>
        <end position="731"/>
    </location>
</feature>
<dbReference type="PANTHER" id="PTHR43294">
    <property type="entry name" value="SODIUM/POTASSIUM-TRANSPORTING ATPASE SUBUNIT ALPHA"/>
    <property type="match status" value="1"/>
</dbReference>
<feature type="transmembrane region" description="Helical" evidence="11">
    <location>
        <begin position="274"/>
        <end position="298"/>
    </location>
</feature>
<keyword evidence="3" id="KW-0597">Phosphoprotein</keyword>
<dbReference type="InterPro" id="IPR004014">
    <property type="entry name" value="ATPase_P-typ_cation-transptr_N"/>
</dbReference>
<dbReference type="InterPro" id="IPR008250">
    <property type="entry name" value="ATPase_P-typ_transduc_dom_A_sf"/>
</dbReference>
<keyword evidence="6" id="KW-0067">ATP-binding</keyword>
<dbReference type="Gene3D" id="2.70.150.10">
    <property type="entry name" value="Calcium-transporting ATPase, cytoplasmic transduction domain A"/>
    <property type="match status" value="1"/>
</dbReference>
<comment type="caution">
    <text evidence="13">The sequence shown here is derived from an EMBL/GenBank/DDBJ whole genome shotgun (WGS) entry which is preliminary data.</text>
</comment>
<protein>
    <recommendedName>
        <fullName evidence="12">Cation-transporting P-type ATPase N-terminal domain-containing protein</fullName>
    </recommendedName>
</protein>
<dbReference type="Pfam" id="PF00690">
    <property type="entry name" value="Cation_ATPase_N"/>
    <property type="match status" value="1"/>
</dbReference>
<name>A0A179D755_9BACT</name>
<dbReference type="GO" id="GO:0005524">
    <property type="term" value="F:ATP binding"/>
    <property type="evidence" value="ECO:0007669"/>
    <property type="project" value="UniProtKB-KW"/>
</dbReference>
<dbReference type="SUPFAM" id="SSF81653">
    <property type="entry name" value="Calcium ATPase, transduction domain A"/>
    <property type="match status" value="1"/>
</dbReference>
<organism evidence="13 14">
    <name type="scientific">Thermosulfurimonas dismutans</name>
    <dbReference type="NCBI Taxonomy" id="999894"/>
    <lineage>
        <taxon>Bacteria</taxon>
        <taxon>Pseudomonadati</taxon>
        <taxon>Thermodesulfobacteriota</taxon>
        <taxon>Thermodesulfobacteria</taxon>
        <taxon>Thermodesulfobacteriales</taxon>
        <taxon>Thermodesulfobacteriaceae</taxon>
        <taxon>Thermosulfurimonas</taxon>
    </lineage>
</organism>
<evidence type="ECO:0000256" key="1">
    <source>
        <dbReference type="ARBA" id="ARBA00004127"/>
    </source>
</evidence>
<dbReference type="InterPro" id="IPR050510">
    <property type="entry name" value="Cation_transp_ATPase_P-type"/>
</dbReference>
<dbReference type="OrthoDB" id="9760364at2"/>
<evidence type="ECO:0000256" key="10">
    <source>
        <dbReference type="ARBA" id="ARBA00023136"/>
    </source>
</evidence>
<feature type="transmembrane region" description="Helical" evidence="11">
    <location>
        <begin position="81"/>
        <end position="100"/>
    </location>
</feature>
<dbReference type="EMBL" id="LWLG01000001">
    <property type="protein sequence ID" value="OAQ21803.1"/>
    <property type="molecule type" value="Genomic_DNA"/>
</dbReference>
<dbReference type="InterPro" id="IPR023214">
    <property type="entry name" value="HAD_sf"/>
</dbReference>
<evidence type="ECO:0000313" key="13">
    <source>
        <dbReference type="EMBL" id="OAQ21803.1"/>
    </source>
</evidence>
<evidence type="ECO:0000313" key="14">
    <source>
        <dbReference type="Proteomes" id="UP000078390"/>
    </source>
</evidence>
<dbReference type="GO" id="GO:0030007">
    <property type="term" value="P:intracellular potassium ion homeostasis"/>
    <property type="evidence" value="ECO:0007669"/>
    <property type="project" value="TreeGrafter"/>
</dbReference>
<keyword evidence="7" id="KW-0460">Magnesium</keyword>
<dbReference type="STRING" id="999894.TDIS_0321"/>
<feature type="transmembrane region" description="Helical" evidence="11">
    <location>
        <begin position="241"/>
        <end position="262"/>
    </location>
</feature>
<evidence type="ECO:0000256" key="8">
    <source>
        <dbReference type="ARBA" id="ARBA00022967"/>
    </source>
</evidence>
<feature type="transmembrane region" description="Helical" evidence="11">
    <location>
        <begin position="781"/>
        <end position="801"/>
    </location>
</feature>
<keyword evidence="8" id="KW-1278">Translocase</keyword>
<dbReference type="GO" id="GO:1902600">
    <property type="term" value="P:proton transmembrane transport"/>
    <property type="evidence" value="ECO:0007669"/>
    <property type="project" value="TreeGrafter"/>
</dbReference>
<gene>
    <name evidence="13" type="ORF">TDIS_0321</name>
</gene>
<feature type="transmembrane region" description="Helical" evidence="11">
    <location>
        <begin position="813"/>
        <end position="832"/>
    </location>
</feature>
<dbReference type="Pfam" id="PF00689">
    <property type="entry name" value="Cation_ATPase_C"/>
    <property type="match status" value="1"/>
</dbReference>
<dbReference type="Gene3D" id="1.20.1110.10">
    <property type="entry name" value="Calcium-transporting ATPase, transmembrane domain"/>
    <property type="match status" value="3"/>
</dbReference>
<dbReference type="InterPro" id="IPR059000">
    <property type="entry name" value="ATPase_P-type_domA"/>
</dbReference>
<feature type="transmembrane region" description="Helical" evidence="11">
    <location>
        <begin position="640"/>
        <end position="664"/>
    </location>
</feature>
<dbReference type="GO" id="GO:1990573">
    <property type="term" value="P:potassium ion import across plasma membrane"/>
    <property type="evidence" value="ECO:0007669"/>
    <property type="project" value="TreeGrafter"/>
</dbReference>
<dbReference type="Pfam" id="PF00122">
    <property type="entry name" value="E1-E2_ATPase"/>
    <property type="match status" value="1"/>
</dbReference>
<dbReference type="SFLD" id="SFLDS00003">
    <property type="entry name" value="Haloacid_Dehalogenase"/>
    <property type="match status" value="1"/>
</dbReference>
<dbReference type="GO" id="GO:0016887">
    <property type="term" value="F:ATP hydrolysis activity"/>
    <property type="evidence" value="ECO:0007669"/>
    <property type="project" value="InterPro"/>
</dbReference>
<dbReference type="GO" id="GO:0006883">
    <property type="term" value="P:intracellular sodium ion homeostasis"/>
    <property type="evidence" value="ECO:0007669"/>
    <property type="project" value="TreeGrafter"/>
</dbReference>
<evidence type="ECO:0000259" key="12">
    <source>
        <dbReference type="SMART" id="SM00831"/>
    </source>
</evidence>
<dbReference type="PRINTS" id="PR00119">
    <property type="entry name" value="CATATPASE"/>
</dbReference>
<comment type="similarity">
    <text evidence="2">Belongs to the cation transport ATPase (P-type) (TC 3.A.3) family. Type IIA subfamily.</text>
</comment>
<dbReference type="PANTHER" id="PTHR43294:SF20">
    <property type="entry name" value="P-TYPE ATPASE"/>
    <property type="match status" value="1"/>
</dbReference>
<dbReference type="GO" id="GO:0005391">
    <property type="term" value="F:P-type sodium:potassium-exchanging transporter activity"/>
    <property type="evidence" value="ECO:0007669"/>
    <property type="project" value="TreeGrafter"/>
</dbReference>
<dbReference type="SMART" id="SM00831">
    <property type="entry name" value="Cation_ATPase_N"/>
    <property type="match status" value="1"/>
</dbReference>
<dbReference type="Gene3D" id="3.40.50.1000">
    <property type="entry name" value="HAD superfamily/HAD-like"/>
    <property type="match status" value="1"/>
</dbReference>
<evidence type="ECO:0000256" key="9">
    <source>
        <dbReference type="ARBA" id="ARBA00022989"/>
    </source>
</evidence>
<dbReference type="NCBIfam" id="TIGR01494">
    <property type="entry name" value="ATPase_P-type"/>
    <property type="match status" value="3"/>
</dbReference>
<dbReference type="Pfam" id="PF00702">
    <property type="entry name" value="Hydrolase"/>
    <property type="match status" value="1"/>
</dbReference>
<dbReference type="InterPro" id="IPR036412">
    <property type="entry name" value="HAD-like_sf"/>
</dbReference>
<sequence length="848" mass="92670">MKNAHQYSAEEIALSLKTDPVKGLSEKEALLRKERYGPNRLPTQPGRNPLKIFLAQFRSLFIYALIVAGFISFFIGEPVDAAVILAVVVINAMIGFFQEYKAERTLESLKDLLSPKAIVIREGRSRIISAEDIVPGDLLLLSTGIKIPADARLVETRGLSVDEAVLTGESLPVEKSPEVLPEEVPLAERKNLVFSGTLVVAGEGRALVVATGAETEFGKIARMMGEIRLPKTPLAEKLEGFTRWVTVAIVFLAGLTFAVGYFRKFSLEESFMAAVALAVSAIPEGLPVILTVALAMGVKRMAEKKAIIRYLPAVETLGSTTVIFTDKTGTLTQNRLEPEILVDSRGESTKPETAYLRKELKPLLEAVALTLEEGHPLDEALKKILPPRETKASDHRILEKLPFDSSRKYSALLIEKRGRKFIILKGAPEIVFALCKEKGTLERKLQKLAASGLRLIALAQKETSRLNISEALSEGNLTPLGLVGFRDPPRPEAEIAVKTCLSAGIRVKMVTGDHPLTAEAIGHRVGFSGRAVTGRKIEKLDPGELYILLEHTDIVARATPETKLRLIEAFKKQDEIVAMTGDGVNDAPALKSAHIGVAMGSGTEVAKEAADMVLLDDNFVTLVAAVEEGRTVFDNLKKTLLFVFPTNGGECLLLLAALFLATVLPVLPLHILWINLVTTVALAVTLAFEPAEEDVMARPPRPPKAPLLDGYLIFQILLVSVIMASVTWAGFEFWKARHGVEEARCLAVNLIVFMEALYLLNTRFLKKAPLNPVKLLSGNSALLPGLAAIVLFQALFTYLPVLNRIFKVAPLPLKAWGLVGIGSLLLFVLVEIEKWFLSQRNLTEKGFR</sequence>
<keyword evidence="14" id="KW-1185">Reference proteome</keyword>
<dbReference type="InterPro" id="IPR023299">
    <property type="entry name" value="ATPase_P-typ_cyto_dom_N"/>
</dbReference>
<evidence type="ECO:0000256" key="2">
    <source>
        <dbReference type="ARBA" id="ARBA00005675"/>
    </source>
</evidence>
<feature type="transmembrane region" description="Helical" evidence="11">
    <location>
        <begin position="57"/>
        <end position="75"/>
    </location>
</feature>
<dbReference type="Gene3D" id="3.40.1110.10">
    <property type="entry name" value="Calcium-transporting ATPase, cytoplasmic domain N"/>
    <property type="match status" value="1"/>
</dbReference>
<dbReference type="AlphaFoldDB" id="A0A179D755"/>
<dbReference type="GO" id="GO:0012505">
    <property type="term" value="C:endomembrane system"/>
    <property type="evidence" value="ECO:0007669"/>
    <property type="project" value="UniProtKB-SubCell"/>
</dbReference>
<dbReference type="InterPro" id="IPR018303">
    <property type="entry name" value="ATPase_P-typ_P_site"/>
</dbReference>
<keyword evidence="4 11" id="KW-0812">Transmembrane</keyword>
<dbReference type="GO" id="GO:0036376">
    <property type="term" value="P:sodium ion export across plasma membrane"/>
    <property type="evidence" value="ECO:0007669"/>
    <property type="project" value="TreeGrafter"/>
</dbReference>
<dbReference type="Proteomes" id="UP000078390">
    <property type="component" value="Unassembled WGS sequence"/>
</dbReference>
<dbReference type="PATRIC" id="fig|999894.6.peg.322"/>
<dbReference type="RefSeq" id="WP_068668591.1">
    <property type="nucleotide sequence ID" value="NZ_LWLG01000001.1"/>
</dbReference>
<evidence type="ECO:0000256" key="11">
    <source>
        <dbReference type="SAM" id="Phobius"/>
    </source>
</evidence>
<keyword evidence="5" id="KW-0547">Nucleotide-binding</keyword>
<evidence type="ECO:0000256" key="4">
    <source>
        <dbReference type="ARBA" id="ARBA00022692"/>
    </source>
</evidence>
<dbReference type="SUPFAM" id="SSF81665">
    <property type="entry name" value="Calcium ATPase, transmembrane domain M"/>
    <property type="match status" value="1"/>
</dbReference>
<dbReference type="InterPro" id="IPR044492">
    <property type="entry name" value="P_typ_ATPase_HD_dom"/>
</dbReference>
<keyword evidence="10 11" id="KW-0472">Membrane</keyword>
<dbReference type="PROSITE" id="PS00154">
    <property type="entry name" value="ATPASE_E1_E2"/>
    <property type="match status" value="1"/>
</dbReference>
<comment type="subcellular location">
    <subcellularLocation>
        <location evidence="1">Endomembrane system</location>
        <topology evidence="1">Multi-pass membrane protein</topology>
    </subcellularLocation>
</comment>
<keyword evidence="9 11" id="KW-1133">Transmembrane helix</keyword>
<evidence type="ECO:0000256" key="3">
    <source>
        <dbReference type="ARBA" id="ARBA00022553"/>
    </source>
</evidence>